<sequence length="220" mass="23994">MNQAHRALRVDGEATRLRILESAGLLFSTQGYAETTSKAIAEVAGVDLASINYHFGGRSALYQSVLVEAHDRLFALADLSALSRGNLPPAKQLLVILETVVNSVMSEENWHVRVLAREIGSPSSHLKHLFTVDIAAKLVFVLDVISAITGIPKDDPALLRCLWSVGAPCLTLLISSNFPEPVQTVTNMPKAELIRHLHEFSMAGLVRIGEQRALEALRAR</sequence>
<organism evidence="4 5">
    <name type="scientific">Stenotrophomonas rhizophila</name>
    <dbReference type="NCBI Taxonomy" id="216778"/>
    <lineage>
        <taxon>Bacteria</taxon>
        <taxon>Pseudomonadati</taxon>
        <taxon>Pseudomonadota</taxon>
        <taxon>Gammaproteobacteria</taxon>
        <taxon>Lysobacterales</taxon>
        <taxon>Lysobacteraceae</taxon>
        <taxon>Stenotrophomonas</taxon>
    </lineage>
</organism>
<evidence type="ECO:0000313" key="4">
    <source>
        <dbReference type="EMBL" id="MCS4279006.1"/>
    </source>
</evidence>
<evidence type="ECO:0000259" key="3">
    <source>
        <dbReference type="PROSITE" id="PS50977"/>
    </source>
</evidence>
<dbReference type="InterPro" id="IPR015292">
    <property type="entry name" value="Tscrpt_reg_YbiH_C"/>
</dbReference>
<dbReference type="GO" id="GO:0000976">
    <property type="term" value="F:transcription cis-regulatory region binding"/>
    <property type="evidence" value="ECO:0007669"/>
    <property type="project" value="TreeGrafter"/>
</dbReference>
<accession>A0AAW5PH03</accession>
<dbReference type="Pfam" id="PF09209">
    <property type="entry name" value="CecR_C"/>
    <property type="match status" value="1"/>
</dbReference>
<evidence type="ECO:0000256" key="1">
    <source>
        <dbReference type="ARBA" id="ARBA00023125"/>
    </source>
</evidence>
<dbReference type="PANTHER" id="PTHR30055">
    <property type="entry name" value="HTH-TYPE TRANSCRIPTIONAL REGULATOR RUTR"/>
    <property type="match status" value="1"/>
</dbReference>
<dbReference type="SUPFAM" id="SSF48498">
    <property type="entry name" value="Tetracyclin repressor-like, C-terminal domain"/>
    <property type="match status" value="1"/>
</dbReference>
<dbReference type="GO" id="GO:0003700">
    <property type="term" value="F:DNA-binding transcription factor activity"/>
    <property type="evidence" value="ECO:0007669"/>
    <property type="project" value="TreeGrafter"/>
</dbReference>
<dbReference type="InterPro" id="IPR050109">
    <property type="entry name" value="HTH-type_TetR-like_transc_reg"/>
</dbReference>
<keyword evidence="1 2" id="KW-0238">DNA-binding</keyword>
<comment type="caution">
    <text evidence="4">The sequence shown here is derived from an EMBL/GenBank/DDBJ whole genome shotgun (WGS) entry which is preliminary data.</text>
</comment>
<dbReference type="PRINTS" id="PR00455">
    <property type="entry name" value="HTHTETR"/>
</dbReference>
<dbReference type="Pfam" id="PF00440">
    <property type="entry name" value="TetR_N"/>
    <property type="match status" value="1"/>
</dbReference>
<dbReference type="EMBL" id="JANUEK010000002">
    <property type="protein sequence ID" value="MCS4279006.1"/>
    <property type="molecule type" value="Genomic_DNA"/>
</dbReference>
<name>A0AAW5PH03_9GAMM</name>
<dbReference type="Gene3D" id="1.10.357.10">
    <property type="entry name" value="Tetracycline Repressor, domain 2"/>
    <property type="match status" value="1"/>
</dbReference>
<dbReference type="PANTHER" id="PTHR30055:SF219">
    <property type="entry name" value="TRANSCRIPTIONAL REGULATORY PROTEIN"/>
    <property type="match status" value="1"/>
</dbReference>
<evidence type="ECO:0000256" key="2">
    <source>
        <dbReference type="PROSITE-ProRule" id="PRU00335"/>
    </source>
</evidence>
<evidence type="ECO:0000313" key="5">
    <source>
        <dbReference type="Proteomes" id="UP001320691"/>
    </source>
</evidence>
<dbReference type="AlphaFoldDB" id="A0AAW5PH03"/>
<dbReference type="Proteomes" id="UP001320691">
    <property type="component" value="Unassembled WGS sequence"/>
</dbReference>
<feature type="domain" description="HTH tetR-type" evidence="3">
    <location>
        <begin position="13"/>
        <end position="73"/>
    </location>
</feature>
<dbReference type="SUPFAM" id="SSF46689">
    <property type="entry name" value="Homeodomain-like"/>
    <property type="match status" value="1"/>
</dbReference>
<feature type="DNA-binding region" description="H-T-H motif" evidence="2">
    <location>
        <begin position="36"/>
        <end position="55"/>
    </location>
</feature>
<dbReference type="RefSeq" id="WP_259259770.1">
    <property type="nucleotide sequence ID" value="NZ_JANUEK010000002.1"/>
</dbReference>
<dbReference type="InterPro" id="IPR001647">
    <property type="entry name" value="HTH_TetR"/>
</dbReference>
<protein>
    <submittedName>
        <fullName evidence="4">AcrR family transcriptional regulator</fullName>
    </submittedName>
</protein>
<dbReference type="InterPro" id="IPR009057">
    <property type="entry name" value="Homeodomain-like_sf"/>
</dbReference>
<dbReference type="PROSITE" id="PS50977">
    <property type="entry name" value="HTH_TETR_2"/>
    <property type="match status" value="1"/>
</dbReference>
<reference evidence="4" key="1">
    <citation type="submission" date="2022-08" db="EMBL/GenBank/DDBJ databases">
        <title>Genomic analyses of the natural microbiome of Caenorhabditis elegans.</title>
        <authorList>
            <person name="Samuel B."/>
        </authorList>
    </citation>
    <scope>NUCLEOTIDE SEQUENCE</scope>
    <source>
        <strain evidence="4">BIGb0277</strain>
    </source>
</reference>
<dbReference type="InterPro" id="IPR036271">
    <property type="entry name" value="Tet_transcr_reg_TetR-rel_C_sf"/>
</dbReference>
<gene>
    <name evidence="4" type="ORF">M2412_000973</name>
</gene>
<proteinExistence type="predicted"/>